<organism evidence="1 2">
    <name type="scientific">Pisolithus tinctorius Marx 270</name>
    <dbReference type="NCBI Taxonomy" id="870435"/>
    <lineage>
        <taxon>Eukaryota</taxon>
        <taxon>Fungi</taxon>
        <taxon>Dikarya</taxon>
        <taxon>Basidiomycota</taxon>
        <taxon>Agaricomycotina</taxon>
        <taxon>Agaricomycetes</taxon>
        <taxon>Agaricomycetidae</taxon>
        <taxon>Boletales</taxon>
        <taxon>Sclerodermatineae</taxon>
        <taxon>Pisolithaceae</taxon>
        <taxon>Pisolithus</taxon>
    </lineage>
</organism>
<dbReference type="Proteomes" id="UP000054217">
    <property type="component" value="Unassembled WGS sequence"/>
</dbReference>
<protein>
    <submittedName>
        <fullName evidence="1">Uncharacterized protein</fullName>
    </submittedName>
</protein>
<reference evidence="1 2" key="1">
    <citation type="submission" date="2014-04" db="EMBL/GenBank/DDBJ databases">
        <authorList>
            <consortium name="DOE Joint Genome Institute"/>
            <person name="Kuo A."/>
            <person name="Kohler A."/>
            <person name="Costa M.D."/>
            <person name="Nagy L.G."/>
            <person name="Floudas D."/>
            <person name="Copeland A."/>
            <person name="Barry K.W."/>
            <person name="Cichocki N."/>
            <person name="Veneault-Fourrey C."/>
            <person name="LaButti K."/>
            <person name="Lindquist E.A."/>
            <person name="Lipzen A."/>
            <person name="Lundell T."/>
            <person name="Morin E."/>
            <person name="Murat C."/>
            <person name="Sun H."/>
            <person name="Tunlid A."/>
            <person name="Henrissat B."/>
            <person name="Grigoriev I.V."/>
            <person name="Hibbett D.S."/>
            <person name="Martin F."/>
            <person name="Nordberg H.P."/>
            <person name="Cantor M.N."/>
            <person name="Hua S.X."/>
        </authorList>
    </citation>
    <scope>NUCLEOTIDE SEQUENCE [LARGE SCALE GENOMIC DNA]</scope>
    <source>
        <strain evidence="1 2">Marx 270</strain>
    </source>
</reference>
<dbReference type="EMBL" id="KN831969">
    <property type="protein sequence ID" value="KIO04863.1"/>
    <property type="molecule type" value="Genomic_DNA"/>
</dbReference>
<accession>A0A0C3J768</accession>
<proteinExistence type="predicted"/>
<evidence type="ECO:0000313" key="1">
    <source>
        <dbReference type="EMBL" id="KIO04863.1"/>
    </source>
</evidence>
<gene>
    <name evidence="1" type="ORF">M404DRAFT_1000376</name>
</gene>
<dbReference type="HOGENOM" id="CLU_2469994_0_0_1"/>
<keyword evidence="2" id="KW-1185">Reference proteome</keyword>
<sequence length="88" mass="10183">MRTWRSPKIWRGRGWGRGHSMHAVDNSRCRYANSSPNLPATRFRQPLPYARPRADQNRTLWGSGIIAETYTAKPYRYPDLKEHDAAVG</sequence>
<dbReference type="InParanoid" id="A0A0C3J768"/>
<name>A0A0C3J768_PISTI</name>
<evidence type="ECO:0000313" key="2">
    <source>
        <dbReference type="Proteomes" id="UP000054217"/>
    </source>
</evidence>
<dbReference type="AlphaFoldDB" id="A0A0C3J768"/>
<reference evidence="2" key="2">
    <citation type="submission" date="2015-01" db="EMBL/GenBank/DDBJ databases">
        <title>Evolutionary Origins and Diversification of the Mycorrhizal Mutualists.</title>
        <authorList>
            <consortium name="DOE Joint Genome Institute"/>
            <consortium name="Mycorrhizal Genomics Consortium"/>
            <person name="Kohler A."/>
            <person name="Kuo A."/>
            <person name="Nagy L.G."/>
            <person name="Floudas D."/>
            <person name="Copeland A."/>
            <person name="Barry K.W."/>
            <person name="Cichocki N."/>
            <person name="Veneault-Fourrey C."/>
            <person name="LaButti K."/>
            <person name="Lindquist E.A."/>
            <person name="Lipzen A."/>
            <person name="Lundell T."/>
            <person name="Morin E."/>
            <person name="Murat C."/>
            <person name="Riley R."/>
            <person name="Ohm R."/>
            <person name="Sun H."/>
            <person name="Tunlid A."/>
            <person name="Henrissat B."/>
            <person name="Grigoriev I.V."/>
            <person name="Hibbett D.S."/>
            <person name="Martin F."/>
        </authorList>
    </citation>
    <scope>NUCLEOTIDE SEQUENCE [LARGE SCALE GENOMIC DNA]</scope>
    <source>
        <strain evidence="2">Marx 270</strain>
    </source>
</reference>